<dbReference type="AlphaFoldDB" id="A0A151JV49"/>
<protein>
    <submittedName>
        <fullName evidence="1">Uncharacterized protein</fullName>
    </submittedName>
</protein>
<name>A0A151JV49_9HYME</name>
<reference evidence="1 2" key="1">
    <citation type="submission" date="2016-03" db="EMBL/GenBank/DDBJ databases">
        <title>Trachymyrmex septentrionalis WGS genome.</title>
        <authorList>
            <person name="Nygaard S."/>
            <person name="Hu H."/>
            <person name="Boomsma J."/>
            <person name="Zhang G."/>
        </authorList>
    </citation>
    <scope>NUCLEOTIDE SEQUENCE [LARGE SCALE GENOMIC DNA]</scope>
    <source>
        <strain evidence="1">Tsep2-gDNA-1</strain>
        <tissue evidence="1">Whole body</tissue>
    </source>
</reference>
<accession>A0A151JV49</accession>
<proteinExistence type="predicted"/>
<dbReference type="Proteomes" id="UP000078541">
    <property type="component" value="Unassembled WGS sequence"/>
</dbReference>
<evidence type="ECO:0000313" key="1">
    <source>
        <dbReference type="EMBL" id="KYN37403.1"/>
    </source>
</evidence>
<dbReference type="EMBL" id="KQ981712">
    <property type="protein sequence ID" value="KYN37403.1"/>
    <property type="molecule type" value="Genomic_DNA"/>
</dbReference>
<sequence length="135" mass="15770">HYFSRVFQKPPRLDVIDVDHSTRRYTAFKRGIDLSPDERSFVATRVPLPTCTKRRSNCVFLGTTKLFEPLDALVASLQPRETFRQSSDLTALLQQFAFHSLVIFHVFFFRSHSSTEHLHVTRSHTLQRHDISRKS</sequence>
<feature type="non-terminal residue" evidence="1">
    <location>
        <position position="1"/>
    </location>
</feature>
<keyword evidence="2" id="KW-1185">Reference proteome</keyword>
<gene>
    <name evidence="1" type="ORF">ALC56_08234</name>
</gene>
<evidence type="ECO:0000313" key="2">
    <source>
        <dbReference type="Proteomes" id="UP000078541"/>
    </source>
</evidence>
<organism evidence="1 2">
    <name type="scientific">Trachymyrmex septentrionalis</name>
    <dbReference type="NCBI Taxonomy" id="34720"/>
    <lineage>
        <taxon>Eukaryota</taxon>
        <taxon>Metazoa</taxon>
        <taxon>Ecdysozoa</taxon>
        <taxon>Arthropoda</taxon>
        <taxon>Hexapoda</taxon>
        <taxon>Insecta</taxon>
        <taxon>Pterygota</taxon>
        <taxon>Neoptera</taxon>
        <taxon>Endopterygota</taxon>
        <taxon>Hymenoptera</taxon>
        <taxon>Apocrita</taxon>
        <taxon>Aculeata</taxon>
        <taxon>Formicoidea</taxon>
        <taxon>Formicidae</taxon>
        <taxon>Myrmicinae</taxon>
        <taxon>Trachymyrmex</taxon>
    </lineage>
</organism>